<evidence type="ECO:0000313" key="1">
    <source>
        <dbReference type="EMBL" id="MBK1629903.1"/>
    </source>
</evidence>
<accession>A0ABS1CDC5</accession>
<comment type="caution">
    <text evidence="1">The sequence shown here is derived from an EMBL/GenBank/DDBJ whole genome shotgun (WGS) entry which is preliminary data.</text>
</comment>
<organism evidence="1 2">
    <name type="scientific">Thiohalocapsa halophila</name>
    <dbReference type="NCBI Taxonomy" id="69359"/>
    <lineage>
        <taxon>Bacteria</taxon>
        <taxon>Pseudomonadati</taxon>
        <taxon>Pseudomonadota</taxon>
        <taxon>Gammaproteobacteria</taxon>
        <taxon>Chromatiales</taxon>
        <taxon>Chromatiaceae</taxon>
        <taxon>Thiohalocapsa</taxon>
    </lineage>
</organism>
<reference evidence="1 2" key="1">
    <citation type="journal article" date="2020" name="Microorganisms">
        <title>Osmotic Adaptation and Compatible Solute Biosynthesis of Phototrophic Bacteria as Revealed from Genome Analyses.</title>
        <authorList>
            <person name="Imhoff J.F."/>
            <person name="Rahn T."/>
            <person name="Kunzel S."/>
            <person name="Keller A."/>
            <person name="Neulinger S.C."/>
        </authorList>
    </citation>
    <scope>NUCLEOTIDE SEQUENCE [LARGE SCALE GENOMIC DNA]</scope>
    <source>
        <strain evidence="1 2">DSM 6210</strain>
    </source>
</reference>
<gene>
    <name evidence="1" type="ORF">CKO31_03925</name>
</gene>
<keyword evidence="2" id="KW-1185">Reference proteome</keyword>
<dbReference type="EMBL" id="NRRV01000006">
    <property type="protein sequence ID" value="MBK1629903.1"/>
    <property type="molecule type" value="Genomic_DNA"/>
</dbReference>
<proteinExistence type="predicted"/>
<evidence type="ECO:0000313" key="2">
    <source>
        <dbReference type="Proteomes" id="UP000748752"/>
    </source>
</evidence>
<dbReference type="Proteomes" id="UP000748752">
    <property type="component" value="Unassembled WGS sequence"/>
</dbReference>
<name>A0ABS1CDC5_9GAMM</name>
<dbReference type="RefSeq" id="WP_200234259.1">
    <property type="nucleotide sequence ID" value="NZ_NRRV01000006.1"/>
</dbReference>
<sequence length="81" mass="9167">MLLKDQDTGKLVEVLSLGDLYSPRHDRVAGRLHYGEEPQDPAYFDKGKLRFASGEPLPRCWTDPHYRDAEVEAAHHHGKAA</sequence>
<protein>
    <submittedName>
        <fullName evidence="1">Acetyltransferase</fullName>
    </submittedName>
</protein>